<proteinExistence type="predicted"/>
<reference evidence="1 2" key="1">
    <citation type="submission" date="2016-03" db="EMBL/GenBank/DDBJ databases">
        <title>Complete genome sequence of Pedobacter cryoconitis PAMC 27485.</title>
        <authorList>
            <person name="Lee J."/>
            <person name="Kim O.-S."/>
        </authorList>
    </citation>
    <scope>NUCLEOTIDE SEQUENCE [LARGE SCALE GENOMIC DNA]</scope>
    <source>
        <strain evidence="1 2">PAMC 27485</strain>
    </source>
</reference>
<dbReference type="InterPro" id="IPR018114">
    <property type="entry name" value="TRYPSIN_HIS"/>
</dbReference>
<dbReference type="Proteomes" id="UP000071561">
    <property type="component" value="Chromosome"/>
</dbReference>
<dbReference type="EMBL" id="CP014504">
    <property type="protein sequence ID" value="AMP98695.1"/>
    <property type="molecule type" value="Genomic_DNA"/>
</dbReference>
<dbReference type="InterPro" id="IPR009003">
    <property type="entry name" value="Peptidase_S1_PA"/>
</dbReference>
<dbReference type="GO" id="GO:0004252">
    <property type="term" value="F:serine-type endopeptidase activity"/>
    <property type="evidence" value="ECO:0007669"/>
    <property type="project" value="InterPro"/>
</dbReference>
<dbReference type="SUPFAM" id="SSF50494">
    <property type="entry name" value="Trypsin-like serine proteases"/>
    <property type="match status" value="1"/>
</dbReference>
<dbReference type="RefSeq" id="WP_068399402.1">
    <property type="nucleotide sequence ID" value="NZ_CP014504.1"/>
</dbReference>
<dbReference type="NCBIfam" id="NF041813">
    <property type="entry name" value="Avs2"/>
    <property type="match status" value="1"/>
</dbReference>
<protein>
    <recommendedName>
        <fullName evidence="3">Trypsin-like peptidase</fullName>
    </recommendedName>
</protein>
<accession>A0A127VBM3</accession>
<evidence type="ECO:0000313" key="2">
    <source>
        <dbReference type="Proteomes" id="UP000071561"/>
    </source>
</evidence>
<dbReference type="Gene3D" id="3.40.50.300">
    <property type="entry name" value="P-loop containing nucleotide triphosphate hydrolases"/>
    <property type="match status" value="1"/>
</dbReference>
<dbReference type="KEGG" id="pcm:AY601_1783"/>
<organism evidence="1 2">
    <name type="scientific">Pedobacter cryoconitis</name>
    <dbReference type="NCBI Taxonomy" id="188932"/>
    <lineage>
        <taxon>Bacteria</taxon>
        <taxon>Pseudomonadati</taxon>
        <taxon>Bacteroidota</taxon>
        <taxon>Sphingobacteriia</taxon>
        <taxon>Sphingobacteriales</taxon>
        <taxon>Sphingobacteriaceae</taxon>
        <taxon>Pedobacter</taxon>
    </lineage>
</organism>
<dbReference type="PROSITE" id="PS00134">
    <property type="entry name" value="TRYPSIN_HIS"/>
    <property type="match status" value="1"/>
</dbReference>
<dbReference type="PATRIC" id="fig|188932.3.peg.1857"/>
<dbReference type="InterPro" id="IPR043504">
    <property type="entry name" value="Peptidase_S1_PA_chymotrypsin"/>
</dbReference>
<dbReference type="Gene3D" id="2.40.10.10">
    <property type="entry name" value="Trypsin-like serine proteases"/>
    <property type="match status" value="1"/>
</dbReference>
<sequence>MTKEQDKLLTNHTVRLKDTDHGYYVGSGIIYTAKSLQDKLYVLTAAHCLYQDKDHFTESRRDITIELYSQAENQYKSVVHTINYELVSADADLDLAILVLDKADVFSITGILAEIQPIYERNSAENFLIKGFPSATLGQELVAISPIWIQDMPVVRKFQLHLQQDFSTPESARSRVDGFSGSGVFLVNHGRIYLLGIFSRFLEAGKVIYCQYLNVMNAMLEHAFLPVIQFTFLGEHGLSSEYFQVHVDKAIRNLGPRFSEEMNFRLPIAMRFSDLAKDLDFRRRLSAVIDSYLTASHYHTAAHQQFIVIDQEYQEIDQEIRSWFASIDWTPTGKIETEHVEVLVEGFDKKAQETIIDFYKLRSEVKAAEKGSQAKYDYNEPFQSEISGLRQMQKTNRELLNGLYELDLMLSINAVLLIKGEAGSGKSHLLGDVAKSRIQLRLPTILLLGQLFKPNQNVWTNILGQLELSCSKNELLTTLNHIGEQLGSRVLFMIDALNEGAGKDLWFDELAGFVHDFKDYPFIGLALTVRSTYWNVVIPASVKDNTQIRILKHEGFKGNEYAALKLFCQHYKIHQPNFPILAPEYSNPLFLQLICRSIQSTADKTFPQGFQGLTKIFQYYTKSLSETFTRKRSAYGMRPNLIREALELYALRSFEKENYRHLTLEEAYSLVNEHFPLFPQLLEDLIEESVLIRSMIKRYGDEQEYEVVYFAFERFGDYHVARQLLSGYGSAEEVMVAGRKENTLGKLTEDGIWSYQGLLEALAVLMPETFGLELTEVFGWVFDEKESRRDNIYNWFNQWVVDSLKWRDISSINAEKIVSWVNDSGHFDMDLGNWFHFVMEVTAVKGHPFNSDRFHLVMSRNNMATRDGYWQDHMQGYYGTNDQNVAFPLTRLIEWAWQDGISEETDHETARLVGQTLCWVLASTHHGLRDQATKALVNLLQDHPQAMLATMKAFQDIDDMYILERIYAVAYGCALRSEDADTLSALAAYTYQIIFSGGNPPEHLLLRDYARNIVEYAIYKKVPLEVDIRLIRPPYRSKLPDRLPTKEDIKQYELDREGENYKQGYGRANNKIHFSVMSWDFSRYTIDSALENLVPVRFTFKTELEAFKKSLPRGGKSTLTNMKKFYDIVHTTEDHKKNFFTSLGPEKAKELWDDFDHWHKEFRDKLYGLMNEQQVTFLESTVLPHWDMELKIKGRTTNHLKKTPYKCWIVQRVFELGYDSEIHGNYDIIHDDYTDHRTNTRVDRIGKKYQWIAFFELLAMLTDNYKFRESWANDDEGNYYQGPWEFMLRNIDPSFILRDKREKYPDKDFGLKEHKAIWWAMEKYVYWNRLPADWARSTADLPDMAKCIQKTDPVGTDWLHLNLSYTWKQPKQVGQDNYRSERREIWYMFQAYLVRKKDRQKVVSALKDENFHGRRFPEDHATTDMLAREQYWSPISKQNAKGSKEWIEFKEAGCKVVLTNKYAVGELSQDQSSAHFYFQMPCKMIMEGMNLRFGRMDGDFVNSDGEVIMTNKSVNGVMIRKVDFLNYLERNKLEIFWVFLGEKNSFAKGDHLKDYRKSLSGVYCFEGQNLSGSMKMRNW</sequence>
<dbReference type="InterPro" id="IPR027417">
    <property type="entry name" value="P-loop_NTPase"/>
</dbReference>
<evidence type="ECO:0008006" key="3">
    <source>
        <dbReference type="Google" id="ProtNLM"/>
    </source>
</evidence>
<name>A0A127VBM3_9SPHI</name>
<gene>
    <name evidence="1" type="ORF">AY601_1783</name>
</gene>
<evidence type="ECO:0000313" key="1">
    <source>
        <dbReference type="EMBL" id="AMP98695.1"/>
    </source>
</evidence>
<dbReference type="OrthoDB" id="9757917at2"/>
<keyword evidence="2" id="KW-1185">Reference proteome</keyword>
<dbReference type="GO" id="GO:0006508">
    <property type="term" value="P:proteolysis"/>
    <property type="evidence" value="ECO:0007669"/>
    <property type="project" value="InterPro"/>
</dbReference>